<accession>A0A059BBU2</accession>
<proteinExistence type="predicted"/>
<name>A0A059BBU2_EUCGR</name>
<sequence>MVAFGWETLTEEDAGCSTEEHKAVKACWQQAVETAEEAADVGLRFSGSKSACGARWLTERGRDRGSSSLCWGCRWPDSVKWSHTRGWQLLSSWPVDEKIGGGILVEESVGMTRHLRRRSRGLLGER</sequence>
<protein>
    <submittedName>
        <fullName evidence="1">Uncharacterized protein</fullName>
    </submittedName>
</protein>
<dbReference type="AlphaFoldDB" id="A0A059BBU2"/>
<dbReference type="Gramene" id="KCW63150">
    <property type="protein sequence ID" value="KCW63150"/>
    <property type="gene ID" value="EUGRSUZ_G00762"/>
</dbReference>
<gene>
    <name evidence="1" type="ORF">EUGRSUZ_G00762</name>
</gene>
<evidence type="ECO:0000313" key="1">
    <source>
        <dbReference type="EMBL" id="KCW63150.1"/>
    </source>
</evidence>
<reference evidence="1" key="1">
    <citation type="submission" date="2013-07" db="EMBL/GenBank/DDBJ databases">
        <title>The genome of Eucalyptus grandis.</title>
        <authorList>
            <person name="Schmutz J."/>
            <person name="Hayes R."/>
            <person name="Myburg A."/>
            <person name="Tuskan G."/>
            <person name="Grattapaglia D."/>
            <person name="Rokhsar D.S."/>
        </authorList>
    </citation>
    <scope>NUCLEOTIDE SEQUENCE</scope>
    <source>
        <tissue evidence="1">Leaf extractions</tissue>
    </source>
</reference>
<dbReference type="EMBL" id="KK198759">
    <property type="protein sequence ID" value="KCW63150.1"/>
    <property type="molecule type" value="Genomic_DNA"/>
</dbReference>
<dbReference type="InParanoid" id="A0A059BBU2"/>
<organism evidence="1">
    <name type="scientific">Eucalyptus grandis</name>
    <name type="common">Flooded gum</name>
    <dbReference type="NCBI Taxonomy" id="71139"/>
    <lineage>
        <taxon>Eukaryota</taxon>
        <taxon>Viridiplantae</taxon>
        <taxon>Streptophyta</taxon>
        <taxon>Embryophyta</taxon>
        <taxon>Tracheophyta</taxon>
        <taxon>Spermatophyta</taxon>
        <taxon>Magnoliopsida</taxon>
        <taxon>eudicotyledons</taxon>
        <taxon>Gunneridae</taxon>
        <taxon>Pentapetalae</taxon>
        <taxon>rosids</taxon>
        <taxon>malvids</taxon>
        <taxon>Myrtales</taxon>
        <taxon>Myrtaceae</taxon>
        <taxon>Myrtoideae</taxon>
        <taxon>Eucalypteae</taxon>
        <taxon>Eucalyptus</taxon>
    </lineage>
</organism>